<evidence type="ECO:0000313" key="5">
    <source>
        <dbReference type="EMBL" id="RZU53457.1"/>
    </source>
</evidence>
<dbReference type="AlphaFoldDB" id="A0A4Q7ZQR7"/>
<keyword evidence="3" id="KW-0804">Transcription</keyword>
<evidence type="ECO:0000256" key="1">
    <source>
        <dbReference type="ARBA" id="ARBA00023015"/>
    </source>
</evidence>
<dbReference type="PANTHER" id="PTHR46796">
    <property type="entry name" value="HTH-TYPE TRANSCRIPTIONAL ACTIVATOR RHAS-RELATED"/>
    <property type="match status" value="1"/>
</dbReference>
<keyword evidence="2 5" id="KW-0238">DNA-binding</keyword>
<dbReference type="PROSITE" id="PS01124">
    <property type="entry name" value="HTH_ARAC_FAMILY_2"/>
    <property type="match status" value="1"/>
</dbReference>
<dbReference type="RefSeq" id="WP_165449616.1">
    <property type="nucleotide sequence ID" value="NZ_SHKY01000001.1"/>
</dbReference>
<dbReference type="InterPro" id="IPR009057">
    <property type="entry name" value="Homeodomain-like_sf"/>
</dbReference>
<dbReference type="SUPFAM" id="SSF46689">
    <property type="entry name" value="Homeodomain-like"/>
    <property type="match status" value="1"/>
</dbReference>
<feature type="domain" description="HTH araC/xylS-type" evidence="4">
    <location>
        <begin position="222"/>
        <end position="323"/>
    </location>
</feature>
<dbReference type="Pfam" id="PF14525">
    <property type="entry name" value="AraC_binding_2"/>
    <property type="match status" value="1"/>
</dbReference>
<organism evidence="5 6">
    <name type="scientific">Krasilnikovia cinnamomea</name>
    <dbReference type="NCBI Taxonomy" id="349313"/>
    <lineage>
        <taxon>Bacteria</taxon>
        <taxon>Bacillati</taxon>
        <taxon>Actinomycetota</taxon>
        <taxon>Actinomycetes</taxon>
        <taxon>Micromonosporales</taxon>
        <taxon>Micromonosporaceae</taxon>
        <taxon>Krasilnikovia</taxon>
    </lineage>
</organism>
<gene>
    <name evidence="5" type="ORF">EV385_5384</name>
</gene>
<dbReference type="InterPro" id="IPR035418">
    <property type="entry name" value="AraC-bd_2"/>
</dbReference>
<sequence length="323" mass="34154">MESAPKVVALSFSAQDVDDVRAFFERVAVPVSADFTLADRPFRYRYEQLACGPVGIARADCSVGMRIQVPDLQTSYAVAFADGEIHSRHRGISTSVSNTSAAIYRPVGEVRSHSASGCQSYMVTIEGLALESTLGAFLGRSIAGPVRFGPSLDLTTGPGLSWARLVRAVAIEAGSPDGLGGQPAVLQPLTDAILRGLLLAADHPDRPTLHEPAQACQPGPLGRAVDAIHADPAHPYTLTSLAAVASVGGRALQQGFREQFGVSPMGYLRQVRLARAHDELRSADPSCTGVAAIAHRWGFAHLGRFAGYYRAVYGCPPSVTLHG</sequence>
<dbReference type="EMBL" id="SHKY01000001">
    <property type="protein sequence ID" value="RZU53457.1"/>
    <property type="molecule type" value="Genomic_DNA"/>
</dbReference>
<evidence type="ECO:0000256" key="2">
    <source>
        <dbReference type="ARBA" id="ARBA00023125"/>
    </source>
</evidence>
<dbReference type="SMART" id="SM00342">
    <property type="entry name" value="HTH_ARAC"/>
    <property type="match status" value="1"/>
</dbReference>
<dbReference type="PANTHER" id="PTHR46796:SF12">
    <property type="entry name" value="HTH-TYPE DNA-BINDING TRANSCRIPTIONAL ACTIVATOR EUTR"/>
    <property type="match status" value="1"/>
</dbReference>
<dbReference type="Proteomes" id="UP000292564">
    <property type="component" value="Unassembled WGS sequence"/>
</dbReference>
<evidence type="ECO:0000256" key="3">
    <source>
        <dbReference type="ARBA" id="ARBA00023163"/>
    </source>
</evidence>
<dbReference type="GO" id="GO:0043565">
    <property type="term" value="F:sequence-specific DNA binding"/>
    <property type="evidence" value="ECO:0007669"/>
    <property type="project" value="InterPro"/>
</dbReference>
<dbReference type="PROSITE" id="PS00041">
    <property type="entry name" value="HTH_ARAC_FAMILY_1"/>
    <property type="match status" value="1"/>
</dbReference>
<dbReference type="InterPro" id="IPR050204">
    <property type="entry name" value="AraC_XylS_family_regulators"/>
</dbReference>
<name>A0A4Q7ZQR7_9ACTN</name>
<accession>A0A4Q7ZQR7</accession>
<protein>
    <submittedName>
        <fullName evidence="5">AraC-like DNA-binding protein</fullName>
    </submittedName>
</protein>
<dbReference type="InterPro" id="IPR018062">
    <property type="entry name" value="HTH_AraC-typ_CS"/>
</dbReference>
<proteinExistence type="predicted"/>
<dbReference type="InterPro" id="IPR018060">
    <property type="entry name" value="HTH_AraC"/>
</dbReference>
<comment type="caution">
    <text evidence="5">The sequence shown here is derived from an EMBL/GenBank/DDBJ whole genome shotgun (WGS) entry which is preliminary data.</text>
</comment>
<dbReference type="GO" id="GO:0003700">
    <property type="term" value="F:DNA-binding transcription factor activity"/>
    <property type="evidence" value="ECO:0007669"/>
    <property type="project" value="InterPro"/>
</dbReference>
<evidence type="ECO:0000313" key="6">
    <source>
        <dbReference type="Proteomes" id="UP000292564"/>
    </source>
</evidence>
<evidence type="ECO:0000259" key="4">
    <source>
        <dbReference type="PROSITE" id="PS01124"/>
    </source>
</evidence>
<keyword evidence="6" id="KW-1185">Reference proteome</keyword>
<dbReference type="Pfam" id="PF12833">
    <property type="entry name" value="HTH_18"/>
    <property type="match status" value="1"/>
</dbReference>
<reference evidence="5 6" key="1">
    <citation type="submission" date="2019-02" db="EMBL/GenBank/DDBJ databases">
        <title>Sequencing the genomes of 1000 actinobacteria strains.</title>
        <authorList>
            <person name="Klenk H.-P."/>
        </authorList>
    </citation>
    <scope>NUCLEOTIDE SEQUENCE [LARGE SCALE GENOMIC DNA]</scope>
    <source>
        <strain evidence="5 6">DSM 45162</strain>
    </source>
</reference>
<dbReference type="Gene3D" id="1.10.10.60">
    <property type="entry name" value="Homeodomain-like"/>
    <property type="match status" value="1"/>
</dbReference>
<keyword evidence="1" id="KW-0805">Transcription regulation</keyword>